<proteinExistence type="predicted"/>
<dbReference type="InParanoid" id="K3WQW6"/>
<keyword evidence="2" id="KW-1185">Reference proteome</keyword>
<accession>K3WQW6</accession>
<reference evidence="1" key="3">
    <citation type="submission" date="2015-02" db="UniProtKB">
        <authorList>
            <consortium name="EnsemblProtists"/>
        </authorList>
    </citation>
    <scope>IDENTIFICATION</scope>
    <source>
        <strain evidence="1">DAOM BR144</strain>
    </source>
</reference>
<dbReference type="HOGENOM" id="CLU_3145819_0_0_1"/>
<reference evidence="2" key="2">
    <citation type="submission" date="2010-04" db="EMBL/GenBank/DDBJ databases">
        <authorList>
            <person name="Buell R."/>
            <person name="Hamilton J."/>
            <person name="Hostetler J."/>
        </authorList>
    </citation>
    <scope>NUCLEOTIDE SEQUENCE [LARGE SCALE GENOMIC DNA]</scope>
    <source>
        <strain evidence="2">DAOM:BR144</strain>
    </source>
</reference>
<dbReference type="EnsemblProtists" id="PYU1_T007358">
    <property type="protein sequence ID" value="PYU1_T007358"/>
    <property type="gene ID" value="PYU1_G007342"/>
</dbReference>
<dbReference type="EMBL" id="GL376629">
    <property type="status" value="NOT_ANNOTATED_CDS"/>
    <property type="molecule type" value="Genomic_DNA"/>
</dbReference>
<sequence length="49" mass="5661">MTLVSFKKQSNKWMTQLMRACTRTCLERRAESSALALCTSMRHAPVPCW</sequence>
<dbReference type="VEuPathDB" id="FungiDB:PYU1_G007342"/>
<name>K3WQW6_GLOUD</name>
<dbReference type="Proteomes" id="UP000019132">
    <property type="component" value="Unassembled WGS sequence"/>
</dbReference>
<dbReference type="AlphaFoldDB" id="K3WQW6"/>
<organism evidence="1 2">
    <name type="scientific">Globisporangium ultimum (strain ATCC 200006 / CBS 805.95 / DAOM BR144)</name>
    <name type="common">Pythium ultimum</name>
    <dbReference type="NCBI Taxonomy" id="431595"/>
    <lineage>
        <taxon>Eukaryota</taxon>
        <taxon>Sar</taxon>
        <taxon>Stramenopiles</taxon>
        <taxon>Oomycota</taxon>
        <taxon>Peronosporomycetes</taxon>
        <taxon>Pythiales</taxon>
        <taxon>Pythiaceae</taxon>
        <taxon>Globisporangium</taxon>
    </lineage>
</organism>
<reference evidence="2" key="1">
    <citation type="journal article" date="2010" name="Genome Biol.">
        <title>Genome sequence of the necrotrophic plant pathogen Pythium ultimum reveals original pathogenicity mechanisms and effector repertoire.</title>
        <authorList>
            <person name="Levesque C.A."/>
            <person name="Brouwer H."/>
            <person name="Cano L."/>
            <person name="Hamilton J.P."/>
            <person name="Holt C."/>
            <person name="Huitema E."/>
            <person name="Raffaele S."/>
            <person name="Robideau G.P."/>
            <person name="Thines M."/>
            <person name="Win J."/>
            <person name="Zerillo M.M."/>
            <person name="Beakes G.W."/>
            <person name="Boore J.L."/>
            <person name="Busam D."/>
            <person name="Dumas B."/>
            <person name="Ferriera S."/>
            <person name="Fuerstenberg S.I."/>
            <person name="Gachon C.M."/>
            <person name="Gaulin E."/>
            <person name="Govers F."/>
            <person name="Grenville-Briggs L."/>
            <person name="Horner N."/>
            <person name="Hostetler J."/>
            <person name="Jiang R.H."/>
            <person name="Johnson J."/>
            <person name="Krajaejun T."/>
            <person name="Lin H."/>
            <person name="Meijer H.J."/>
            <person name="Moore B."/>
            <person name="Morris P."/>
            <person name="Phuntmart V."/>
            <person name="Puiu D."/>
            <person name="Shetty J."/>
            <person name="Stajich J.E."/>
            <person name="Tripathy S."/>
            <person name="Wawra S."/>
            <person name="van West P."/>
            <person name="Whitty B.R."/>
            <person name="Coutinho P.M."/>
            <person name="Henrissat B."/>
            <person name="Martin F."/>
            <person name="Thomas P.D."/>
            <person name="Tyler B.M."/>
            <person name="De Vries R.P."/>
            <person name="Kamoun S."/>
            <person name="Yandell M."/>
            <person name="Tisserat N."/>
            <person name="Buell C.R."/>
        </authorList>
    </citation>
    <scope>NUCLEOTIDE SEQUENCE</scope>
    <source>
        <strain evidence="2">DAOM:BR144</strain>
    </source>
</reference>
<protein>
    <submittedName>
        <fullName evidence="1">Uncharacterized protein</fullName>
    </submittedName>
</protein>
<evidence type="ECO:0000313" key="2">
    <source>
        <dbReference type="Proteomes" id="UP000019132"/>
    </source>
</evidence>
<evidence type="ECO:0000313" key="1">
    <source>
        <dbReference type="EnsemblProtists" id="PYU1_T007358"/>
    </source>
</evidence>